<proteinExistence type="predicted"/>
<comment type="caution">
    <text evidence="1">The sequence shown here is derived from an EMBL/GenBank/DDBJ whole genome shotgun (WGS) entry which is preliminary data.</text>
</comment>
<accession>K5DFU9</accession>
<dbReference type="EMBL" id="AMCW01000099">
    <property type="protein sequence ID" value="EKK01303.1"/>
    <property type="molecule type" value="Genomic_DNA"/>
</dbReference>
<dbReference type="AlphaFoldDB" id="K5DFU9"/>
<dbReference type="Proteomes" id="UP000007993">
    <property type="component" value="Unassembled WGS sequence"/>
</dbReference>
<organism evidence="1 2">
    <name type="scientific">Rhodopirellula baltica SH28</name>
    <dbReference type="NCBI Taxonomy" id="993517"/>
    <lineage>
        <taxon>Bacteria</taxon>
        <taxon>Pseudomonadati</taxon>
        <taxon>Planctomycetota</taxon>
        <taxon>Planctomycetia</taxon>
        <taxon>Pirellulales</taxon>
        <taxon>Pirellulaceae</taxon>
        <taxon>Rhodopirellula</taxon>
    </lineage>
</organism>
<name>K5DFU9_RHOBT</name>
<evidence type="ECO:0000313" key="2">
    <source>
        <dbReference type="Proteomes" id="UP000007993"/>
    </source>
</evidence>
<evidence type="ECO:0000313" key="1">
    <source>
        <dbReference type="EMBL" id="EKK01303.1"/>
    </source>
</evidence>
<protein>
    <submittedName>
        <fullName evidence="1">Uncharacterized protein</fullName>
    </submittedName>
</protein>
<reference evidence="1 2" key="1">
    <citation type="journal article" date="2013" name="Mar. Genomics">
        <title>Expression of sulfatases in Rhodopirellula baltica and the diversity of sulfatases in the genus Rhodopirellula.</title>
        <authorList>
            <person name="Wegner C.E."/>
            <person name="Richter-Heitmann T."/>
            <person name="Klindworth A."/>
            <person name="Klockow C."/>
            <person name="Richter M."/>
            <person name="Achstetter T."/>
            <person name="Glockner F.O."/>
            <person name="Harder J."/>
        </authorList>
    </citation>
    <scope>NUCLEOTIDE SEQUENCE [LARGE SCALE GENOMIC DNA]</scope>
    <source>
        <strain evidence="1 2">SH28</strain>
    </source>
</reference>
<sequence>MNASWIGSVGSDSGTNSANLGGVLPFSDSCFFLRFNISLSQCLVDHDRDSSRFDILGF</sequence>
<gene>
    <name evidence="1" type="ORF">RBSH_03369</name>
</gene>